<proteinExistence type="predicted"/>
<dbReference type="Proteomes" id="UP000549695">
    <property type="component" value="Unassembled WGS sequence"/>
</dbReference>
<organism evidence="2 3">
    <name type="scientific">Pseudonocardia alni</name>
    <name type="common">Amycolata alni</name>
    <dbReference type="NCBI Taxonomy" id="33907"/>
    <lineage>
        <taxon>Bacteria</taxon>
        <taxon>Bacillati</taxon>
        <taxon>Actinomycetota</taxon>
        <taxon>Actinomycetes</taxon>
        <taxon>Pseudonocardiales</taxon>
        <taxon>Pseudonocardiaceae</taxon>
        <taxon>Pseudonocardia</taxon>
    </lineage>
</organism>
<accession>A0A852W786</accession>
<name>A0A852W786_PSEA5</name>
<keyword evidence="3" id="KW-1185">Reference proteome</keyword>
<gene>
    <name evidence="2" type="ORF">HDA37_001617</name>
</gene>
<dbReference type="GeneID" id="98055544"/>
<dbReference type="EMBL" id="JACCCZ010000001">
    <property type="protein sequence ID" value="NYG01332.1"/>
    <property type="molecule type" value="Genomic_DNA"/>
</dbReference>
<evidence type="ECO:0000313" key="3">
    <source>
        <dbReference type="Proteomes" id="UP000549695"/>
    </source>
</evidence>
<sequence>MVLPNRAARRRAARLGEPGRAVAHHTADCPATDENLAAARVGRR</sequence>
<protein>
    <submittedName>
        <fullName evidence="2">Uncharacterized protein</fullName>
    </submittedName>
</protein>
<dbReference type="RefSeq" id="WP_281370658.1">
    <property type="nucleotide sequence ID" value="NZ_BAAAJZ010000024.1"/>
</dbReference>
<evidence type="ECO:0000256" key="1">
    <source>
        <dbReference type="SAM" id="MobiDB-lite"/>
    </source>
</evidence>
<feature type="region of interest" description="Disordered" evidence="1">
    <location>
        <begin position="1"/>
        <end position="26"/>
    </location>
</feature>
<comment type="caution">
    <text evidence="2">The sequence shown here is derived from an EMBL/GenBank/DDBJ whole genome shotgun (WGS) entry which is preliminary data.</text>
</comment>
<evidence type="ECO:0000313" key="2">
    <source>
        <dbReference type="EMBL" id="NYG01332.1"/>
    </source>
</evidence>
<dbReference type="AlphaFoldDB" id="A0A852W786"/>
<reference evidence="2 3" key="1">
    <citation type="submission" date="2020-07" db="EMBL/GenBank/DDBJ databases">
        <title>Sequencing the genomes of 1000 actinobacteria strains.</title>
        <authorList>
            <person name="Klenk H.-P."/>
        </authorList>
    </citation>
    <scope>NUCLEOTIDE SEQUENCE [LARGE SCALE GENOMIC DNA]</scope>
    <source>
        <strain evidence="2 3">DSM 44749</strain>
    </source>
</reference>